<feature type="transmembrane region" description="Helical" evidence="6">
    <location>
        <begin position="44"/>
        <end position="64"/>
    </location>
</feature>
<evidence type="ECO:0000313" key="7">
    <source>
        <dbReference type="EMBL" id="KAL3801313.1"/>
    </source>
</evidence>
<evidence type="ECO:0000313" key="8">
    <source>
        <dbReference type="Proteomes" id="UP001530315"/>
    </source>
</evidence>
<accession>A0ABD3QMK2</accession>
<sequence>MPALTPITTSRHGDEDANDTDESETRDDDPAPSSSSSSSSESSAWWHGLGLFGESYLLFSVGTLRPLWEKMYPDRGCRDSSCDALYDSIALHAVLGIAAGMIAIGALADKLGRRGGGMLTSAIMCGGAVCLTLTSALLVPSAEEADPTRLFRAVGLCTFVFGVGVGGEYPVSAASASERVMSATSPSSLGRRIRRRRDERVGESAGGVGAGAEPPTPRRRGDGRASVAIVAGNDGRGQPLLPTELAAASATNYPKTFFPDDDDVGTNDDSLLRFGASGRKGRGREVLTVFSMQGLGIFVQASILTLLLATMRKRTTYDDDRSDDVVGDYDDVVADGDNYYYNRGALLNAWRATYAVGTAVLLYVFVSRVLYLEESAAWIEERRRSEEAKAKRQTEDAVRKLDIGDDDGGDGFVPPRQEEKEEWWRQQQGKDTAISSPTLSSLTMKSEFDLLGSTNLNGCSIIPAASVLGEVEEECGDARRGTGRGGWKTRKALSLLGISTETMLLLRHYGVRLFGTSATWLLWDVAYYGNKLFQGSFLIALTGEDTSLVAVSCASMINAFVALMGYYAAAAIVDDPDCGRLALQQTGFVITGTLFLLCGTIDDRLSSTWLVVMYFGSSFFGQCGPNCTTFLIPAELFPTNMRTICHGISAAAGKMGAIIASVLFHYMSVRDLFLLSGFASFAAGLITFVTIPETTTLDLKEIDIQWAHIVSGEGSSYEGPAIDPRHLSFYERYRNRLHCWRHPTRRARCREVI</sequence>
<evidence type="ECO:0000256" key="3">
    <source>
        <dbReference type="ARBA" id="ARBA00022989"/>
    </source>
</evidence>
<name>A0ABD3QMK2_9STRA</name>
<dbReference type="EMBL" id="JALLAZ020000192">
    <property type="protein sequence ID" value="KAL3801313.1"/>
    <property type="molecule type" value="Genomic_DNA"/>
</dbReference>
<feature type="region of interest" description="Disordered" evidence="5">
    <location>
        <begin position="1"/>
        <end position="43"/>
    </location>
</feature>
<dbReference type="SUPFAM" id="SSF103473">
    <property type="entry name" value="MFS general substrate transporter"/>
    <property type="match status" value="2"/>
</dbReference>
<feature type="region of interest" description="Disordered" evidence="5">
    <location>
        <begin position="184"/>
        <end position="223"/>
    </location>
</feature>
<dbReference type="PANTHER" id="PTHR24064">
    <property type="entry name" value="SOLUTE CARRIER FAMILY 22 MEMBER"/>
    <property type="match status" value="1"/>
</dbReference>
<evidence type="ECO:0000256" key="2">
    <source>
        <dbReference type="ARBA" id="ARBA00022692"/>
    </source>
</evidence>
<evidence type="ECO:0000256" key="5">
    <source>
        <dbReference type="SAM" id="MobiDB-lite"/>
    </source>
</evidence>
<evidence type="ECO:0000256" key="6">
    <source>
        <dbReference type="SAM" id="Phobius"/>
    </source>
</evidence>
<dbReference type="Pfam" id="PF00083">
    <property type="entry name" value="Sugar_tr"/>
    <property type="match status" value="1"/>
</dbReference>
<comment type="subcellular location">
    <subcellularLocation>
        <location evidence="1">Membrane</location>
        <topology evidence="1">Multi-pass membrane protein</topology>
    </subcellularLocation>
</comment>
<evidence type="ECO:0008006" key="9">
    <source>
        <dbReference type="Google" id="ProtNLM"/>
    </source>
</evidence>
<proteinExistence type="predicted"/>
<reference evidence="7 8" key="1">
    <citation type="submission" date="2024-10" db="EMBL/GenBank/DDBJ databases">
        <title>Updated reference genomes for cyclostephanoid diatoms.</title>
        <authorList>
            <person name="Roberts W.R."/>
            <person name="Alverson A.J."/>
        </authorList>
    </citation>
    <scope>NUCLEOTIDE SEQUENCE [LARGE SCALE GENOMIC DNA]</scope>
    <source>
        <strain evidence="7 8">AJA276-08</strain>
    </source>
</reference>
<feature type="transmembrane region" description="Helical" evidence="6">
    <location>
        <begin position="119"/>
        <end position="138"/>
    </location>
</feature>
<organism evidence="7 8">
    <name type="scientific">Stephanodiscus triporus</name>
    <dbReference type="NCBI Taxonomy" id="2934178"/>
    <lineage>
        <taxon>Eukaryota</taxon>
        <taxon>Sar</taxon>
        <taxon>Stramenopiles</taxon>
        <taxon>Ochrophyta</taxon>
        <taxon>Bacillariophyta</taxon>
        <taxon>Coscinodiscophyceae</taxon>
        <taxon>Thalassiosirophycidae</taxon>
        <taxon>Stephanodiscales</taxon>
        <taxon>Stephanodiscaceae</taxon>
        <taxon>Stephanodiscus</taxon>
    </lineage>
</organism>
<comment type="caution">
    <text evidence="7">The sequence shown here is derived from an EMBL/GenBank/DDBJ whole genome shotgun (WGS) entry which is preliminary data.</text>
</comment>
<feature type="transmembrane region" description="Helical" evidence="6">
    <location>
        <begin position="286"/>
        <end position="309"/>
    </location>
</feature>
<keyword evidence="2 6" id="KW-0812">Transmembrane</keyword>
<dbReference type="GO" id="GO:0016020">
    <property type="term" value="C:membrane"/>
    <property type="evidence" value="ECO:0007669"/>
    <property type="project" value="UniProtKB-SubCell"/>
</dbReference>
<dbReference type="Gene3D" id="1.20.1250.20">
    <property type="entry name" value="MFS general substrate transporter like domains"/>
    <property type="match status" value="2"/>
</dbReference>
<feature type="transmembrane region" description="Helical" evidence="6">
    <location>
        <begin position="581"/>
        <end position="602"/>
    </location>
</feature>
<feature type="transmembrane region" description="Helical" evidence="6">
    <location>
        <begin position="548"/>
        <end position="569"/>
    </location>
</feature>
<dbReference type="Proteomes" id="UP001530315">
    <property type="component" value="Unassembled WGS sequence"/>
</dbReference>
<feature type="compositionally biased region" description="Acidic residues" evidence="5">
    <location>
        <begin position="16"/>
        <end position="27"/>
    </location>
</feature>
<feature type="transmembrane region" description="Helical" evidence="6">
    <location>
        <begin position="608"/>
        <end position="632"/>
    </location>
</feature>
<feature type="transmembrane region" description="Helical" evidence="6">
    <location>
        <begin position="84"/>
        <end position="107"/>
    </location>
</feature>
<feature type="compositionally biased region" description="Low complexity" evidence="5">
    <location>
        <begin position="33"/>
        <end position="43"/>
    </location>
</feature>
<evidence type="ECO:0000256" key="4">
    <source>
        <dbReference type="ARBA" id="ARBA00023136"/>
    </source>
</evidence>
<dbReference type="InterPro" id="IPR036259">
    <property type="entry name" value="MFS_trans_sf"/>
</dbReference>
<feature type="transmembrane region" description="Helical" evidence="6">
    <location>
        <begin position="644"/>
        <end position="666"/>
    </location>
</feature>
<gene>
    <name evidence="7" type="ORF">ACHAW5_002228</name>
</gene>
<dbReference type="InterPro" id="IPR005828">
    <property type="entry name" value="MFS_sugar_transport-like"/>
</dbReference>
<feature type="transmembrane region" description="Helical" evidence="6">
    <location>
        <begin position="352"/>
        <end position="372"/>
    </location>
</feature>
<keyword evidence="3 6" id="KW-1133">Transmembrane helix</keyword>
<keyword evidence="4 6" id="KW-0472">Membrane</keyword>
<feature type="transmembrane region" description="Helical" evidence="6">
    <location>
        <begin position="672"/>
        <end position="691"/>
    </location>
</feature>
<dbReference type="AlphaFoldDB" id="A0ABD3QMK2"/>
<keyword evidence="8" id="KW-1185">Reference proteome</keyword>
<feature type="compositionally biased region" description="Polar residues" evidence="5">
    <location>
        <begin position="1"/>
        <end position="10"/>
    </location>
</feature>
<evidence type="ECO:0000256" key="1">
    <source>
        <dbReference type="ARBA" id="ARBA00004141"/>
    </source>
</evidence>
<protein>
    <recommendedName>
        <fullName evidence="9">Major facilitator superfamily (MFS) profile domain-containing protein</fullName>
    </recommendedName>
</protein>